<dbReference type="AlphaFoldDB" id="A0A392UC38"/>
<dbReference type="PANTHER" id="PTHR45978:SF3">
    <property type="entry name" value="SPX DOMAIN-CONTAINING PROTEIN 1-LIKE"/>
    <property type="match status" value="1"/>
</dbReference>
<accession>A0A392UC38</accession>
<feature type="non-terminal residue" evidence="3">
    <location>
        <position position="1"/>
    </location>
</feature>
<feature type="non-terminal residue" evidence="3">
    <location>
        <position position="72"/>
    </location>
</feature>
<dbReference type="GO" id="GO:0016036">
    <property type="term" value="P:cellular response to phosphate starvation"/>
    <property type="evidence" value="ECO:0007669"/>
    <property type="project" value="InterPro"/>
</dbReference>
<dbReference type="EMBL" id="LXQA010789423">
    <property type="protein sequence ID" value="MCI71099.1"/>
    <property type="molecule type" value="Genomic_DNA"/>
</dbReference>
<evidence type="ECO:0000313" key="4">
    <source>
        <dbReference type="Proteomes" id="UP000265520"/>
    </source>
</evidence>
<comment type="caution">
    <text evidence="3">The sequence shown here is derived from an EMBL/GenBank/DDBJ whole genome shotgun (WGS) entry which is preliminary data.</text>
</comment>
<sequence length="72" mass="8428">SYKDLKKQLKLIDPKDSSSSSKRRRLDDDGATTADGEVTKEVNDFLKLLEVEIEKFNGFFVEKEEEYVIKWK</sequence>
<dbReference type="PANTHER" id="PTHR45978">
    <property type="entry name" value="SPX DOMAIN-CONTAINING PROTEIN 3"/>
    <property type="match status" value="1"/>
</dbReference>
<evidence type="ECO:0000313" key="3">
    <source>
        <dbReference type="EMBL" id="MCI71099.1"/>
    </source>
</evidence>
<dbReference type="InterPro" id="IPR031142">
    <property type="entry name" value="SPX_prot"/>
</dbReference>
<protein>
    <submittedName>
        <fullName evidence="3">SPX domain-containing protein 2-like</fullName>
    </submittedName>
</protein>
<reference evidence="3 4" key="1">
    <citation type="journal article" date="2018" name="Front. Plant Sci.">
        <title>Red Clover (Trifolium pratense) and Zigzag Clover (T. medium) - A Picture of Genomic Similarities and Differences.</title>
        <authorList>
            <person name="Dluhosova J."/>
            <person name="Istvanek J."/>
            <person name="Nedelnik J."/>
            <person name="Repkova J."/>
        </authorList>
    </citation>
    <scope>NUCLEOTIDE SEQUENCE [LARGE SCALE GENOMIC DNA]</scope>
    <source>
        <strain evidence="4">cv. 10/8</strain>
        <tissue evidence="3">Leaf</tissue>
    </source>
</reference>
<feature type="region of interest" description="Disordered" evidence="1">
    <location>
        <begin position="1"/>
        <end position="35"/>
    </location>
</feature>
<dbReference type="PROSITE" id="PS51382">
    <property type="entry name" value="SPX"/>
    <property type="match status" value="1"/>
</dbReference>
<dbReference type="InterPro" id="IPR004331">
    <property type="entry name" value="SPX_dom"/>
</dbReference>
<evidence type="ECO:0000259" key="2">
    <source>
        <dbReference type="PROSITE" id="PS51382"/>
    </source>
</evidence>
<feature type="compositionally biased region" description="Basic and acidic residues" evidence="1">
    <location>
        <begin position="1"/>
        <end position="16"/>
    </location>
</feature>
<name>A0A392UC38_9FABA</name>
<feature type="domain" description="SPX" evidence="2">
    <location>
        <begin position="1"/>
        <end position="72"/>
    </location>
</feature>
<evidence type="ECO:0000256" key="1">
    <source>
        <dbReference type="SAM" id="MobiDB-lite"/>
    </source>
</evidence>
<dbReference type="Proteomes" id="UP000265520">
    <property type="component" value="Unassembled WGS sequence"/>
</dbReference>
<keyword evidence="4" id="KW-1185">Reference proteome</keyword>
<organism evidence="3 4">
    <name type="scientific">Trifolium medium</name>
    <dbReference type="NCBI Taxonomy" id="97028"/>
    <lineage>
        <taxon>Eukaryota</taxon>
        <taxon>Viridiplantae</taxon>
        <taxon>Streptophyta</taxon>
        <taxon>Embryophyta</taxon>
        <taxon>Tracheophyta</taxon>
        <taxon>Spermatophyta</taxon>
        <taxon>Magnoliopsida</taxon>
        <taxon>eudicotyledons</taxon>
        <taxon>Gunneridae</taxon>
        <taxon>Pentapetalae</taxon>
        <taxon>rosids</taxon>
        <taxon>fabids</taxon>
        <taxon>Fabales</taxon>
        <taxon>Fabaceae</taxon>
        <taxon>Papilionoideae</taxon>
        <taxon>50 kb inversion clade</taxon>
        <taxon>NPAAA clade</taxon>
        <taxon>Hologalegina</taxon>
        <taxon>IRL clade</taxon>
        <taxon>Trifolieae</taxon>
        <taxon>Trifolium</taxon>
    </lineage>
</organism>
<proteinExistence type="predicted"/>